<evidence type="ECO:0000313" key="1">
    <source>
        <dbReference type="EMBL" id="KAH8032800.1"/>
    </source>
</evidence>
<sequence length="100" mass="11707">MNYVVVEKIGKARCVMRRVQGKAQVQRRNPGKKVRVKRKEEGVPATFVREVSIHWQLKHDNVVRLVYVVMTASEAAHLLFECMTMDLRKHLDARPKRKIL</sequence>
<protein>
    <recommendedName>
        <fullName evidence="3">Protein kinase domain-containing protein</fullName>
    </recommendedName>
</protein>
<evidence type="ECO:0008006" key="3">
    <source>
        <dbReference type="Google" id="ProtNLM"/>
    </source>
</evidence>
<dbReference type="Proteomes" id="UP000821866">
    <property type="component" value="Chromosome 2"/>
</dbReference>
<organism evidence="1 2">
    <name type="scientific">Rhipicephalus microplus</name>
    <name type="common">Cattle tick</name>
    <name type="synonym">Boophilus microplus</name>
    <dbReference type="NCBI Taxonomy" id="6941"/>
    <lineage>
        <taxon>Eukaryota</taxon>
        <taxon>Metazoa</taxon>
        <taxon>Ecdysozoa</taxon>
        <taxon>Arthropoda</taxon>
        <taxon>Chelicerata</taxon>
        <taxon>Arachnida</taxon>
        <taxon>Acari</taxon>
        <taxon>Parasitiformes</taxon>
        <taxon>Ixodida</taxon>
        <taxon>Ixodoidea</taxon>
        <taxon>Ixodidae</taxon>
        <taxon>Rhipicephalinae</taxon>
        <taxon>Rhipicephalus</taxon>
        <taxon>Boophilus</taxon>
    </lineage>
</organism>
<dbReference type="InterPro" id="IPR011009">
    <property type="entry name" value="Kinase-like_dom_sf"/>
</dbReference>
<gene>
    <name evidence="1" type="ORF">HPB51_001935</name>
</gene>
<accession>A0A9J6EFL2</accession>
<dbReference type="AlphaFoldDB" id="A0A9J6EFL2"/>
<proteinExistence type="predicted"/>
<dbReference type="EMBL" id="JABSTU010000004">
    <property type="protein sequence ID" value="KAH8032800.1"/>
    <property type="molecule type" value="Genomic_DNA"/>
</dbReference>
<evidence type="ECO:0000313" key="2">
    <source>
        <dbReference type="Proteomes" id="UP000821866"/>
    </source>
</evidence>
<dbReference type="VEuPathDB" id="VectorBase:LOC119162048"/>
<reference evidence="1" key="1">
    <citation type="journal article" date="2020" name="Cell">
        <title>Large-Scale Comparative Analyses of Tick Genomes Elucidate Their Genetic Diversity and Vector Capacities.</title>
        <authorList>
            <consortium name="Tick Genome and Microbiome Consortium (TIGMIC)"/>
            <person name="Jia N."/>
            <person name="Wang J."/>
            <person name="Shi W."/>
            <person name="Du L."/>
            <person name="Sun Y."/>
            <person name="Zhan W."/>
            <person name="Jiang J.F."/>
            <person name="Wang Q."/>
            <person name="Zhang B."/>
            <person name="Ji P."/>
            <person name="Bell-Sakyi L."/>
            <person name="Cui X.M."/>
            <person name="Yuan T.T."/>
            <person name="Jiang B.G."/>
            <person name="Yang W.F."/>
            <person name="Lam T.T."/>
            <person name="Chang Q.C."/>
            <person name="Ding S.J."/>
            <person name="Wang X.J."/>
            <person name="Zhu J.G."/>
            <person name="Ruan X.D."/>
            <person name="Zhao L."/>
            <person name="Wei J.T."/>
            <person name="Ye R.Z."/>
            <person name="Que T.C."/>
            <person name="Du C.H."/>
            <person name="Zhou Y.H."/>
            <person name="Cheng J.X."/>
            <person name="Dai P.F."/>
            <person name="Guo W.B."/>
            <person name="Han X.H."/>
            <person name="Huang E.J."/>
            <person name="Li L.F."/>
            <person name="Wei W."/>
            <person name="Gao Y.C."/>
            <person name="Liu J.Z."/>
            <person name="Shao H.Z."/>
            <person name="Wang X."/>
            <person name="Wang C.C."/>
            <person name="Yang T.C."/>
            <person name="Huo Q.B."/>
            <person name="Li W."/>
            <person name="Chen H.Y."/>
            <person name="Chen S.E."/>
            <person name="Zhou L.G."/>
            <person name="Ni X.B."/>
            <person name="Tian J.H."/>
            <person name="Sheng Y."/>
            <person name="Liu T."/>
            <person name="Pan Y.S."/>
            <person name="Xia L.Y."/>
            <person name="Li J."/>
            <person name="Zhao F."/>
            <person name="Cao W.C."/>
        </authorList>
    </citation>
    <scope>NUCLEOTIDE SEQUENCE</scope>
    <source>
        <strain evidence="1">Rmic-2018</strain>
    </source>
</reference>
<dbReference type="SUPFAM" id="SSF56112">
    <property type="entry name" value="Protein kinase-like (PK-like)"/>
    <property type="match status" value="1"/>
</dbReference>
<dbReference type="Gene3D" id="3.30.200.20">
    <property type="entry name" value="Phosphorylase Kinase, domain 1"/>
    <property type="match status" value="1"/>
</dbReference>
<comment type="caution">
    <text evidence="1">The sequence shown here is derived from an EMBL/GenBank/DDBJ whole genome shotgun (WGS) entry which is preliminary data.</text>
</comment>
<reference evidence="1" key="2">
    <citation type="submission" date="2021-09" db="EMBL/GenBank/DDBJ databases">
        <authorList>
            <person name="Jia N."/>
            <person name="Wang J."/>
            <person name="Shi W."/>
            <person name="Du L."/>
            <person name="Sun Y."/>
            <person name="Zhan W."/>
            <person name="Jiang J."/>
            <person name="Wang Q."/>
            <person name="Zhang B."/>
            <person name="Ji P."/>
            <person name="Sakyi L.B."/>
            <person name="Cui X."/>
            <person name="Yuan T."/>
            <person name="Jiang B."/>
            <person name="Yang W."/>
            <person name="Lam T.T.-Y."/>
            <person name="Chang Q."/>
            <person name="Ding S."/>
            <person name="Wang X."/>
            <person name="Zhu J."/>
            <person name="Ruan X."/>
            <person name="Zhao L."/>
            <person name="Wei J."/>
            <person name="Que T."/>
            <person name="Du C."/>
            <person name="Cheng J."/>
            <person name="Dai P."/>
            <person name="Han X."/>
            <person name="Huang E."/>
            <person name="Gao Y."/>
            <person name="Liu J."/>
            <person name="Shao H."/>
            <person name="Ye R."/>
            <person name="Li L."/>
            <person name="Wei W."/>
            <person name="Wang X."/>
            <person name="Wang C."/>
            <person name="Huo Q."/>
            <person name="Li W."/>
            <person name="Guo W."/>
            <person name="Chen H."/>
            <person name="Chen S."/>
            <person name="Zhou L."/>
            <person name="Zhou L."/>
            <person name="Ni X."/>
            <person name="Tian J."/>
            <person name="Zhou Y."/>
            <person name="Sheng Y."/>
            <person name="Liu T."/>
            <person name="Pan Y."/>
            <person name="Xia L."/>
            <person name="Li J."/>
            <person name="Zhao F."/>
            <person name="Cao W."/>
        </authorList>
    </citation>
    <scope>NUCLEOTIDE SEQUENCE</scope>
    <source>
        <strain evidence="1">Rmic-2018</strain>
        <tissue evidence="1">Larvae</tissue>
    </source>
</reference>
<keyword evidence="2" id="KW-1185">Reference proteome</keyword>
<name>A0A9J6EFL2_RHIMP</name>